<dbReference type="PANTHER" id="PTHR23015">
    <property type="entry name" value="UNCHARACTERIZED C.ELEGANS PROTEIN"/>
    <property type="match status" value="1"/>
</dbReference>
<organism evidence="3">
    <name type="scientific">Caenorhabditis brenneri</name>
    <name type="common">Nematode worm</name>
    <dbReference type="NCBI Taxonomy" id="135651"/>
    <lineage>
        <taxon>Eukaryota</taxon>
        <taxon>Metazoa</taxon>
        <taxon>Ecdysozoa</taxon>
        <taxon>Nematoda</taxon>
        <taxon>Chromadorea</taxon>
        <taxon>Rhabditida</taxon>
        <taxon>Rhabditina</taxon>
        <taxon>Rhabditomorpha</taxon>
        <taxon>Rhabditoidea</taxon>
        <taxon>Rhabditidae</taxon>
        <taxon>Peloderinae</taxon>
        <taxon>Caenorhabditis</taxon>
    </lineage>
</organism>
<evidence type="ECO:0000259" key="1">
    <source>
        <dbReference type="Pfam" id="PF01827"/>
    </source>
</evidence>
<dbReference type="AlphaFoldDB" id="G0P288"/>
<dbReference type="InterPro" id="IPR002900">
    <property type="entry name" value="DUF38/FTH_CAE_spp"/>
</dbReference>
<name>G0P288_CAEBE</name>
<dbReference type="EMBL" id="GL380022">
    <property type="protein sequence ID" value="EGT42969.1"/>
    <property type="molecule type" value="Genomic_DNA"/>
</dbReference>
<protein>
    <recommendedName>
        <fullName evidence="1">DUF38 domain-containing protein</fullName>
    </recommendedName>
</protein>
<gene>
    <name evidence="2" type="ORF">CAEBREN_00554</name>
</gene>
<dbReference type="Pfam" id="PF01827">
    <property type="entry name" value="FTH"/>
    <property type="match status" value="1"/>
</dbReference>
<reference evidence="3" key="1">
    <citation type="submission" date="2011-07" db="EMBL/GenBank/DDBJ databases">
        <authorList>
            <consortium name="Caenorhabditis brenneri Sequencing and Analysis Consortium"/>
            <person name="Wilson R.K."/>
        </authorList>
    </citation>
    <scope>NUCLEOTIDE SEQUENCE [LARGE SCALE GENOMIC DNA]</scope>
    <source>
        <strain evidence="3">PB2801</strain>
    </source>
</reference>
<dbReference type="GO" id="GO:0045087">
    <property type="term" value="P:innate immune response"/>
    <property type="evidence" value="ECO:0007669"/>
    <property type="project" value="TreeGrafter"/>
</dbReference>
<evidence type="ECO:0000313" key="2">
    <source>
        <dbReference type="EMBL" id="EGT42969.1"/>
    </source>
</evidence>
<feature type="domain" description="DUF38" evidence="1">
    <location>
        <begin position="131"/>
        <end position="245"/>
    </location>
</feature>
<sequence length="331" mass="38076">MDLKDGGVVEAMKQLKLNHQFNEKDVPQIFKALINDRMSGLKEVQLVFNDSTSLLIFDDSQVRFKMKYSNVTITYKDINTTIVMLDPEKSIIDHLWFILKNPNIKLKTLNIIETENSKAENRHSPKIDKKKLYTILQSMFDSIDHQIETNDFAYEGLSEDALLAMLQHVKPRTLENIILDVSLKEEGGNCQKLMGIVETDQWKQAKTISSRGVTPFKIDDFFHCEKFWLELASVSPEDVLRVVEVRVEILKYSITFFQRASNAPSEKYCRLTYKTEKVDNKAMFDFLRSQNNGSRITKALIVQNAFDIVKSGSGKRVLLVFDENNIAISGY</sequence>
<evidence type="ECO:0000313" key="3">
    <source>
        <dbReference type="Proteomes" id="UP000008068"/>
    </source>
</evidence>
<dbReference type="PANTHER" id="PTHR23015:SF4">
    <property type="entry name" value="DUF38 DOMAIN-CONTAINING PROTEIN-RELATED"/>
    <property type="match status" value="1"/>
</dbReference>
<proteinExistence type="predicted"/>
<keyword evidence="3" id="KW-1185">Reference proteome</keyword>
<dbReference type="Proteomes" id="UP000008068">
    <property type="component" value="Unassembled WGS sequence"/>
</dbReference>
<dbReference type="InParanoid" id="G0P288"/>
<dbReference type="InterPro" id="IPR040161">
    <property type="entry name" value="FB224"/>
</dbReference>
<accession>G0P288</accession>
<dbReference type="HOGENOM" id="CLU_839990_0_0_1"/>